<dbReference type="AlphaFoldDB" id="A0A1Y1ZY93"/>
<dbReference type="EMBL" id="MCFA01000027">
    <property type="protein sequence ID" value="ORY15198.1"/>
    <property type="molecule type" value="Genomic_DNA"/>
</dbReference>
<evidence type="ECO:0000313" key="2">
    <source>
        <dbReference type="Proteomes" id="UP000193144"/>
    </source>
</evidence>
<comment type="caution">
    <text evidence="1">The sequence shown here is derived from an EMBL/GenBank/DDBJ whole genome shotgun (WGS) entry which is preliminary data.</text>
</comment>
<reference evidence="1 2" key="1">
    <citation type="submission" date="2016-07" db="EMBL/GenBank/DDBJ databases">
        <title>Pervasive Adenine N6-methylation of Active Genes in Fungi.</title>
        <authorList>
            <consortium name="DOE Joint Genome Institute"/>
            <person name="Mondo S.J."/>
            <person name="Dannebaum R.O."/>
            <person name="Kuo R.C."/>
            <person name="Labutti K."/>
            <person name="Haridas S."/>
            <person name="Kuo A."/>
            <person name="Salamov A."/>
            <person name="Ahrendt S.R."/>
            <person name="Lipzen A."/>
            <person name="Sullivan W."/>
            <person name="Andreopoulos W.B."/>
            <person name="Clum A."/>
            <person name="Lindquist E."/>
            <person name="Daum C."/>
            <person name="Ramamoorthy G.K."/>
            <person name="Gryganskyi A."/>
            <person name="Culley D."/>
            <person name="Magnuson J.K."/>
            <person name="James T.Y."/>
            <person name="O'Malley M.A."/>
            <person name="Stajich J.E."/>
            <person name="Spatafora J.W."/>
            <person name="Visel A."/>
            <person name="Grigoriev I.V."/>
        </authorList>
    </citation>
    <scope>NUCLEOTIDE SEQUENCE [LARGE SCALE GENOMIC DNA]</scope>
    <source>
        <strain evidence="1 2">CBS 115471</strain>
    </source>
</reference>
<organism evidence="1 2">
    <name type="scientific">Clohesyomyces aquaticus</name>
    <dbReference type="NCBI Taxonomy" id="1231657"/>
    <lineage>
        <taxon>Eukaryota</taxon>
        <taxon>Fungi</taxon>
        <taxon>Dikarya</taxon>
        <taxon>Ascomycota</taxon>
        <taxon>Pezizomycotina</taxon>
        <taxon>Dothideomycetes</taxon>
        <taxon>Pleosporomycetidae</taxon>
        <taxon>Pleosporales</taxon>
        <taxon>Lindgomycetaceae</taxon>
        <taxon>Clohesyomyces</taxon>
    </lineage>
</organism>
<evidence type="ECO:0000313" key="1">
    <source>
        <dbReference type="EMBL" id="ORY15198.1"/>
    </source>
</evidence>
<protein>
    <submittedName>
        <fullName evidence="1">Uncharacterized protein</fullName>
    </submittedName>
</protein>
<name>A0A1Y1ZY93_9PLEO</name>
<sequence>MQTLLLALPSLREGWRERWIGRVHISSRSGGVDRPTVCCTRSFRSLGFAIRARFWRLTLLCAGCLVNGKLDKVTLVYKNLVLSCLVLSCHVLSCLVMSCLVLSCSFKNAVVMCGVIGSRTDPFAIFYEYMKGRQLLLTSYCRIQRSCMQ</sequence>
<gene>
    <name evidence="1" type="ORF">BCR34DRAFT_191434</name>
</gene>
<keyword evidence="2" id="KW-1185">Reference proteome</keyword>
<dbReference type="Proteomes" id="UP000193144">
    <property type="component" value="Unassembled WGS sequence"/>
</dbReference>
<proteinExistence type="predicted"/>
<accession>A0A1Y1ZY93</accession>